<evidence type="ECO:0000256" key="5">
    <source>
        <dbReference type="ARBA" id="ARBA00022691"/>
    </source>
</evidence>
<comment type="subcellular location">
    <subcellularLocation>
        <location evidence="1">Mitochondrion</location>
    </subcellularLocation>
</comment>
<reference evidence="13 14" key="1">
    <citation type="submission" date="2024-04" db="EMBL/GenBank/DDBJ databases">
        <authorList>
            <consortium name="Genoscope - CEA"/>
            <person name="William W."/>
        </authorList>
    </citation>
    <scope>NUCLEOTIDE SEQUENCE [LARGE SCALE GENOMIC DNA]</scope>
</reference>
<evidence type="ECO:0000256" key="8">
    <source>
        <dbReference type="ARBA" id="ARBA00023128"/>
    </source>
</evidence>
<dbReference type="FunFam" id="3.40.50.150:FF:000055">
    <property type="entry name" value="5-methylcytosine rRNA methyltransferase NSUN4"/>
    <property type="match status" value="1"/>
</dbReference>
<dbReference type="SUPFAM" id="SSF53335">
    <property type="entry name" value="S-adenosyl-L-methionine-dependent methyltransferases"/>
    <property type="match status" value="1"/>
</dbReference>
<name>A0AAV2IDI7_LYMST</name>
<comment type="caution">
    <text evidence="13">The sequence shown here is derived from an EMBL/GenBank/DDBJ whole genome shotgun (WGS) entry which is preliminary data.</text>
</comment>
<dbReference type="PANTHER" id="PTHR22808:SF3">
    <property type="entry name" value="5-METHYLCYTOSINE RRNA METHYLTRANSFERASE NSUN4"/>
    <property type="match status" value="1"/>
</dbReference>
<dbReference type="PROSITE" id="PS51686">
    <property type="entry name" value="SAM_MT_RSMB_NOP"/>
    <property type="match status" value="1"/>
</dbReference>
<sequence>MSLYIVPKHILRVKYLLSALCIPRRHRYKNKWAVNLKKEPNCQLALNNFDAFYRPYYGAEWPSVRISLLSMPKYCAVLNKYGHEEKIESQLGDLTLLNFTEYARYFQQKKIKNNQNGATLELKSESKEVPVVSKNKKLSFNPQMTKVYPDETHLKETAYKADIEVLEPYKEELYKDNLNVFVPTEQVYSEKEQIIKEEMSINAFQPRDIGINIIQPKSVNISRFVDAFVFPKGDISQFPQPRPRYGIHGYYLMDAASVMPVLALDVQPRDNVLDLCAAPGGKTFTILQSLDLESGGSLICNDLSQSRLNRLKNVLSSHFPPDISEQVVITKKNGIEALTPVFDKVLVDVPCNADRHVVTEDDNNLFKISRTHERLSLMEIQKELLLSAIKSCVRGGTIVYSTCTLSPAQNDGVIQAALEELWETSEIEVAVEDLTSLADLFQDVFKFHKQSKYGKVILPNLLNNFGPSYFAKLKRIK</sequence>
<protein>
    <recommendedName>
        <fullName evidence="9">NOL1/NOP2/Sun domain family member 4</fullName>
    </recommendedName>
</protein>
<evidence type="ECO:0000313" key="14">
    <source>
        <dbReference type="Proteomes" id="UP001497497"/>
    </source>
</evidence>
<evidence type="ECO:0000256" key="6">
    <source>
        <dbReference type="ARBA" id="ARBA00022884"/>
    </source>
</evidence>
<gene>
    <name evidence="13" type="ORF">GSLYS_00018430001</name>
</gene>
<dbReference type="AlphaFoldDB" id="A0AAV2IDI7"/>
<keyword evidence="5 11" id="KW-0949">S-adenosyl-L-methionine</keyword>
<dbReference type="PANTHER" id="PTHR22808">
    <property type="entry name" value="NCL1 YEAST -RELATED NOL1/NOP2/FMU SUN DOMAIN-CONTAINING"/>
    <property type="match status" value="1"/>
</dbReference>
<evidence type="ECO:0000256" key="11">
    <source>
        <dbReference type="PROSITE-ProRule" id="PRU01023"/>
    </source>
</evidence>
<keyword evidence="4 11" id="KW-0808">Transferase</keyword>
<dbReference type="InterPro" id="IPR049560">
    <property type="entry name" value="MeTrfase_RsmB-F_NOP2_cat"/>
</dbReference>
<evidence type="ECO:0000256" key="9">
    <source>
        <dbReference type="ARBA" id="ARBA00042050"/>
    </source>
</evidence>
<dbReference type="PRINTS" id="PR02008">
    <property type="entry name" value="RCMTFAMILY"/>
</dbReference>
<feature type="domain" description="SAM-dependent MTase RsmB/NOP-type" evidence="12">
    <location>
        <begin position="185"/>
        <end position="476"/>
    </location>
</feature>
<feature type="binding site" evidence="11">
    <location>
        <position position="302"/>
    </location>
    <ligand>
        <name>S-adenosyl-L-methionine</name>
        <dbReference type="ChEBI" id="CHEBI:59789"/>
    </ligand>
</feature>
<dbReference type="EMBL" id="CAXITT010000661">
    <property type="protein sequence ID" value="CAL1544947.1"/>
    <property type="molecule type" value="Genomic_DNA"/>
</dbReference>
<evidence type="ECO:0000256" key="1">
    <source>
        <dbReference type="ARBA" id="ARBA00004173"/>
    </source>
</evidence>
<evidence type="ECO:0000313" key="13">
    <source>
        <dbReference type="EMBL" id="CAL1544947.1"/>
    </source>
</evidence>
<organism evidence="13 14">
    <name type="scientific">Lymnaea stagnalis</name>
    <name type="common">Great pond snail</name>
    <name type="synonym">Helix stagnalis</name>
    <dbReference type="NCBI Taxonomy" id="6523"/>
    <lineage>
        <taxon>Eukaryota</taxon>
        <taxon>Metazoa</taxon>
        <taxon>Spiralia</taxon>
        <taxon>Lophotrochozoa</taxon>
        <taxon>Mollusca</taxon>
        <taxon>Gastropoda</taxon>
        <taxon>Heterobranchia</taxon>
        <taxon>Euthyneura</taxon>
        <taxon>Panpulmonata</taxon>
        <taxon>Hygrophila</taxon>
        <taxon>Lymnaeoidea</taxon>
        <taxon>Lymnaeidae</taxon>
        <taxon>Lymnaea</taxon>
    </lineage>
</organism>
<dbReference type="Gene3D" id="3.40.50.150">
    <property type="entry name" value="Vaccinia Virus protein VP39"/>
    <property type="match status" value="1"/>
</dbReference>
<keyword evidence="8" id="KW-0496">Mitochondrion</keyword>
<dbReference type="InterPro" id="IPR023267">
    <property type="entry name" value="RCMT"/>
</dbReference>
<dbReference type="GO" id="GO:0008173">
    <property type="term" value="F:RNA methyltransferase activity"/>
    <property type="evidence" value="ECO:0007669"/>
    <property type="project" value="InterPro"/>
</dbReference>
<evidence type="ECO:0000256" key="10">
    <source>
        <dbReference type="ARBA" id="ARBA00049302"/>
    </source>
</evidence>
<keyword evidence="2" id="KW-0698">rRNA processing</keyword>
<keyword evidence="3 11" id="KW-0489">Methyltransferase</keyword>
<keyword evidence="6 11" id="KW-0694">RNA-binding</keyword>
<evidence type="ECO:0000256" key="7">
    <source>
        <dbReference type="ARBA" id="ARBA00022946"/>
    </source>
</evidence>
<evidence type="ECO:0000256" key="4">
    <source>
        <dbReference type="ARBA" id="ARBA00022679"/>
    </source>
</evidence>
<evidence type="ECO:0000256" key="3">
    <source>
        <dbReference type="ARBA" id="ARBA00022603"/>
    </source>
</evidence>
<accession>A0AAV2IDI7</accession>
<comment type="caution">
    <text evidence="11">Lacks conserved residue(s) required for the propagation of feature annotation.</text>
</comment>
<keyword evidence="7" id="KW-0809">Transit peptide</keyword>
<dbReference type="InterPro" id="IPR029063">
    <property type="entry name" value="SAM-dependent_MTases_sf"/>
</dbReference>
<dbReference type="Proteomes" id="UP001497497">
    <property type="component" value="Unassembled WGS sequence"/>
</dbReference>
<keyword evidence="14" id="KW-1185">Reference proteome</keyword>
<feature type="active site" description="Nucleophile" evidence="11">
    <location>
        <position position="403"/>
    </location>
</feature>
<comment type="catalytic activity">
    <reaction evidence="10">
        <text>a cytidine in rRNA + S-adenosyl-L-methionine = a 5-methylcytidine in rRNA + S-adenosyl-L-homocysteine + H(+)</text>
        <dbReference type="Rhea" id="RHEA:61484"/>
        <dbReference type="Rhea" id="RHEA-COMP:15836"/>
        <dbReference type="Rhea" id="RHEA-COMP:15837"/>
        <dbReference type="ChEBI" id="CHEBI:15378"/>
        <dbReference type="ChEBI" id="CHEBI:57856"/>
        <dbReference type="ChEBI" id="CHEBI:59789"/>
        <dbReference type="ChEBI" id="CHEBI:74483"/>
        <dbReference type="ChEBI" id="CHEBI:82748"/>
    </reaction>
</comment>
<evidence type="ECO:0000259" key="12">
    <source>
        <dbReference type="PROSITE" id="PS51686"/>
    </source>
</evidence>
<dbReference type="GO" id="GO:0003723">
    <property type="term" value="F:RNA binding"/>
    <property type="evidence" value="ECO:0007669"/>
    <property type="project" value="UniProtKB-UniRule"/>
</dbReference>
<feature type="binding site" evidence="11">
    <location>
        <begin position="276"/>
        <end position="282"/>
    </location>
    <ligand>
        <name>S-adenosyl-L-methionine</name>
        <dbReference type="ChEBI" id="CHEBI:59789"/>
    </ligand>
</feature>
<comment type="similarity">
    <text evidence="11">Belongs to the class I-like SAM-binding methyltransferase superfamily. RsmB/NOP family.</text>
</comment>
<dbReference type="Pfam" id="PF01189">
    <property type="entry name" value="Methyltr_RsmB-F"/>
    <property type="match status" value="1"/>
</dbReference>
<dbReference type="Gene3D" id="6.20.240.40">
    <property type="match status" value="1"/>
</dbReference>
<feature type="binding site" evidence="11">
    <location>
        <position position="348"/>
    </location>
    <ligand>
        <name>S-adenosyl-L-methionine</name>
        <dbReference type="ChEBI" id="CHEBI:59789"/>
    </ligand>
</feature>
<proteinExistence type="inferred from homology"/>
<evidence type="ECO:0000256" key="2">
    <source>
        <dbReference type="ARBA" id="ARBA00022552"/>
    </source>
</evidence>
<dbReference type="InterPro" id="IPR001678">
    <property type="entry name" value="MeTrfase_RsmB-F_NOP2_dom"/>
</dbReference>
<dbReference type="GO" id="GO:0031167">
    <property type="term" value="P:rRNA methylation"/>
    <property type="evidence" value="ECO:0007669"/>
    <property type="project" value="TreeGrafter"/>
</dbReference>
<dbReference type="GO" id="GO:0005762">
    <property type="term" value="C:mitochondrial large ribosomal subunit"/>
    <property type="evidence" value="ECO:0007669"/>
    <property type="project" value="TreeGrafter"/>
</dbReference>